<feature type="region of interest" description="Disordered" evidence="1">
    <location>
        <begin position="1"/>
        <end position="20"/>
    </location>
</feature>
<dbReference type="AlphaFoldDB" id="A0A7J6WE91"/>
<feature type="compositionally biased region" description="Polar residues" evidence="1">
    <location>
        <begin position="96"/>
        <end position="110"/>
    </location>
</feature>
<dbReference type="Proteomes" id="UP000554482">
    <property type="component" value="Unassembled WGS sequence"/>
</dbReference>
<protein>
    <submittedName>
        <fullName evidence="2">Uncharacterized protein</fullName>
    </submittedName>
</protein>
<comment type="caution">
    <text evidence="2">The sequence shown here is derived from an EMBL/GenBank/DDBJ whole genome shotgun (WGS) entry which is preliminary data.</text>
</comment>
<dbReference type="EMBL" id="JABWDY010018085">
    <property type="protein sequence ID" value="KAF5194930.1"/>
    <property type="molecule type" value="Genomic_DNA"/>
</dbReference>
<feature type="compositionally biased region" description="Polar residues" evidence="1">
    <location>
        <begin position="1"/>
        <end position="17"/>
    </location>
</feature>
<gene>
    <name evidence="2" type="ORF">FRX31_015481</name>
</gene>
<sequence length="117" mass="12783">MTTELSPVTKPQGSSLPANIPALAQVPHSQVTDLELQLHDNVFIFPTNPTLQITSGESEGEEEENHDDQHAMVTYGSDSEVIVKSKKKVPPLSILTRTRTQGQASTSKKSFSCCKDF</sequence>
<organism evidence="2 3">
    <name type="scientific">Thalictrum thalictroides</name>
    <name type="common">Rue-anemone</name>
    <name type="synonym">Anemone thalictroides</name>
    <dbReference type="NCBI Taxonomy" id="46969"/>
    <lineage>
        <taxon>Eukaryota</taxon>
        <taxon>Viridiplantae</taxon>
        <taxon>Streptophyta</taxon>
        <taxon>Embryophyta</taxon>
        <taxon>Tracheophyta</taxon>
        <taxon>Spermatophyta</taxon>
        <taxon>Magnoliopsida</taxon>
        <taxon>Ranunculales</taxon>
        <taxon>Ranunculaceae</taxon>
        <taxon>Thalictroideae</taxon>
        <taxon>Thalictrum</taxon>
    </lineage>
</organism>
<evidence type="ECO:0000313" key="2">
    <source>
        <dbReference type="EMBL" id="KAF5194930.1"/>
    </source>
</evidence>
<keyword evidence="3" id="KW-1185">Reference proteome</keyword>
<proteinExistence type="predicted"/>
<evidence type="ECO:0000313" key="3">
    <source>
        <dbReference type="Proteomes" id="UP000554482"/>
    </source>
</evidence>
<feature type="region of interest" description="Disordered" evidence="1">
    <location>
        <begin position="50"/>
        <end position="69"/>
    </location>
</feature>
<evidence type="ECO:0000256" key="1">
    <source>
        <dbReference type="SAM" id="MobiDB-lite"/>
    </source>
</evidence>
<reference evidence="2 3" key="1">
    <citation type="submission" date="2020-06" db="EMBL/GenBank/DDBJ databases">
        <title>Transcriptomic and genomic resources for Thalictrum thalictroides and T. hernandezii: Facilitating candidate gene discovery in an emerging model plant lineage.</title>
        <authorList>
            <person name="Arias T."/>
            <person name="Riano-Pachon D.M."/>
            <person name="Di Stilio V.S."/>
        </authorList>
    </citation>
    <scope>NUCLEOTIDE SEQUENCE [LARGE SCALE GENOMIC DNA]</scope>
    <source>
        <strain evidence="3">cv. WT478/WT964</strain>
        <tissue evidence="2">Leaves</tissue>
    </source>
</reference>
<accession>A0A7J6WE91</accession>
<name>A0A7J6WE91_THATH</name>
<feature type="region of interest" description="Disordered" evidence="1">
    <location>
        <begin position="96"/>
        <end position="117"/>
    </location>
</feature>